<dbReference type="InterPro" id="IPR051056">
    <property type="entry name" value="Glycosyl_Hydrolase_73"/>
</dbReference>
<evidence type="ECO:0000259" key="2">
    <source>
        <dbReference type="SMART" id="SM00047"/>
    </source>
</evidence>
<dbReference type="GO" id="GO:0004040">
    <property type="term" value="F:amidase activity"/>
    <property type="evidence" value="ECO:0007669"/>
    <property type="project" value="InterPro"/>
</dbReference>
<evidence type="ECO:0000313" key="6">
    <source>
        <dbReference type="Proteomes" id="UP000294641"/>
    </source>
</evidence>
<dbReference type="Proteomes" id="UP000294641">
    <property type="component" value="Unassembled WGS sequence"/>
</dbReference>
<dbReference type="AlphaFoldDB" id="A0A8B4QCG5"/>
<proteinExistence type="predicted"/>
<dbReference type="InterPro" id="IPR002901">
    <property type="entry name" value="MGlyc_endo_b_GlcNAc-like_dom"/>
</dbReference>
<dbReference type="EMBL" id="SNZG01000078">
    <property type="protein sequence ID" value="TDR31310.1"/>
    <property type="molecule type" value="Genomic_DNA"/>
</dbReference>
<dbReference type="EMBL" id="UGNP01000001">
    <property type="protein sequence ID" value="STX10355.1"/>
    <property type="molecule type" value="Genomic_DNA"/>
</dbReference>
<evidence type="ECO:0000313" key="4">
    <source>
        <dbReference type="EMBL" id="TDR31310.1"/>
    </source>
</evidence>
<evidence type="ECO:0000313" key="3">
    <source>
        <dbReference type="EMBL" id="STX10355.1"/>
    </source>
</evidence>
<dbReference type="PROSITE" id="PS51257">
    <property type="entry name" value="PROKAR_LIPOPROTEIN"/>
    <property type="match status" value="1"/>
</dbReference>
<keyword evidence="6" id="KW-1185">Reference proteome</keyword>
<name>A0A8B4QCG5_9BACL</name>
<dbReference type="Proteomes" id="UP000254330">
    <property type="component" value="Unassembled WGS sequence"/>
</dbReference>
<dbReference type="Pfam" id="PF01832">
    <property type="entry name" value="Glucosaminidase"/>
    <property type="match status" value="1"/>
</dbReference>
<gene>
    <name evidence="4" type="ORF">DFR61_1783</name>
    <name evidence="3" type="ORF">NCTC10597_02076</name>
</gene>
<keyword evidence="1 4" id="KW-0378">Hydrolase</keyword>
<dbReference type="Gene3D" id="1.10.530.10">
    <property type="match status" value="1"/>
</dbReference>
<comment type="caution">
    <text evidence="3">The sequence shown here is derived from an EMBL/GenBank/DDBJ whole genome shotgun (WGS) entry which is preliminary data.</text>
</comment>
<protein>
    <submittedName>
        <fullName evidence="4">Flagellum-specific peptidoglycan hydrolase FlgJ</fullName>
    </submittedName>
    <submittedName>
        <fullName evidence="3">N-acetylmuramoyl-L-alanine amidase domain-containing protein SAOUHSC_02979</fullName>
    </submittedName>
</protein>
<organism evidence="3 5">
    <name type="scientific">Kurthia zopfii</name>
    <dbReference type="NCBI Taxonomy" id="1650"/>
    <lineage>
        <taxon>Bacteria</taxon>
        <taxon>Bacillati</taxon>
        <taxon>Bacillota</taxon>
        <taxon>Bacilli</taxon>
        <taxon>Bacillales</taxon>
        <taxon>Caryophanaceae</taxon>
        <taxon>Kurthia</taxon>
    </lineage>
</organism>
<dbReference type="PANTHER" id="PTHR33308:SF9">
    <property type="entry name" value="PEPTIDOGLYCAN HYDROLASE FLGJ"/>
    <property type="match status" value="1"/>
</dbReference>
<accession>A0A8B4QCG5</accession>
<feature type="domain" description="Mannosyl-glycoprotein endo-beta-N-acetylglucosamidase-like" evidence="2">
    <location>
        <begin position="41"/>
        <end position="202"/>
    </location>
</feature>
<reference evidence="3 5" key="1">
    <citation type="submission" date="2018-06" db="EMBL/GenBank/DDBJ databases">
        <authorList>
            <consortium name="Pathogen Informatics"/>
            <person name="Doyle S."/>
        </authorList>
    </citation>
    <scope>NUCLEOTIDE SEQUENCE [LARGE SCALE GENOMIC DNA]</scope>
    <source>
        <strain evidence="3 5">NCTC10597</strain>
    </source>
</reference>
<reference evidence="4 6" key="2">
    <citation type="submission" date="2019-03" db="EMBL/GenBank/DDBJ databases">
        <title>Genomic Encyclopedia of Type Strains, Phase IV (KMG-IV): sequencing the most valuable type-strain genomes for metagenomic binning, comparative biology and taxonomic classification.</title>
        <authorList>
            <person name="Goeker M."/>
        </authorList>
    </citation>
    <scope>NUCLEOTIDE SEQUENCE [LARGE SCALE GENOMIC DNA]</scope>
    <source>
        <strain evidence="4 6">DSM 20580</strain>
    </source>
</reference>
<dbReference type="PANTHER" id="PTHR33308">
    <property type="entry name" value="PEPTIDOGLYCAN HYDROLASE FLGJ"/>
    <property type="match status" value="1"/>
</dbReference>
<evidence type="ECO:0000313" key="5">
    <source>
        <dbReference type="Proteomes" id="UP000254330"/>
    </source>
</evidence>
<dbReference type="Gene3D" id="4.10.80.30">
    <property type="entry name" value="DNA polymerase, domain 6"/>
    <property type="match status" value="1"/>
</dbReference>
<sequence>MRKFAQLTVLAALACVVLIFSVLLLVNVFSTSSEPKTNAQHTPSQQFTQKEFIQKIAPTAEKIAEKYGLYASVMIAQATLESNSGNSELASTPNYNLFGMKGSYRGNSVRYPTQEDDGKGNMRTINANFRQYPSYEESMKDYAKLLQKGTSWNKEIYHKTFVKNSKSYKEATAALTGRYATDSKYNHKLNQLIKDYKLSKYDTK</sequence>
<evidence type="ECO:0000256" key="1">
    <source>
        <dbReference type="ARBA" id="ARBA00022801"/>
    </source>
</evidence>
<dbReference type="SMART" id="SM00047">
    <property type="entry name" value="LYZ2"/>
    <property type="match status" value="1"/>
</dbReference>